<keyword evidence="13" id="KW-1185">Reference proteome</keyword>
<feature type="compositionally biased region" description="Basic and acidic residues" evidence="9">
    <location>
        <begin position="47"/>
        <end position="66"/>
    </location>
</feature>
<dbReference type="PANTHER" id="PTHR13948:SF21">
    <property type="entry name" value="RNA-BINDING PROTEIN 5"/>
    <property type="match status" value="1"/>
</dbReference>
<keyword evidence="3" id="KW-0677">Repeat</keyword>
<keyword evidence="6 8" id="KW-0694">RNA-binding</keyword>
<evidence type="ECO:0000256" key="8">
    <source>
        <dbReference type="PROSITE-ProRule" id="PRU00176"/>
    </source>
</evidence>
<feature type="domain" description="RRM" evidence="10">
    <location>
        <begin position="472"/>
        <end position="556"/>
    </location>
</feature>
<evidence type="ECO:0000256" key="9">
    <source>
        <dbReference type="SAM" id="MobiDB-lite"/>
    </source>
</evidence>
<evidence type="ECO:0000313" key="13">
    <source>
        <dbReference type="Proteomes" id="UP000018936"/>
    </source>
</evidence>
<evidence type="ECO:0000256" key="6">
    <source>
        <dbReference type="ARBA" id="ARBA00022884"/>
    </source>
</evidence>
<feature type="compositionally biased region" description="Polar residues" evidence="9">
    <location>
        <begin position="648"/>
        <end position="664"/>
    </location>
</feature>
<dbReference type="GO" id="GO:0005634">
    <property type="term" value="C:nucleus"/>
    <property type="evidence" value="ECO:0007669"/>
    <property type="project" value="UniProtKB-SubCell"/>
</dbReference>
<feature type="compositionally biased region" description="Acidic residues" evidence="9">
    <location>
        <begin position="122"/>
        <end position="134"/>
    </location>
</feature>
<dbReference type="OrthoDB" id="29221at2759"/>
<proteinExistence type="predicted"/>
<dbReference type="Gene3D" id="3.30.70.330">
    <property type="match status" value="2"/>
</dbReference>
<dbReference type="InterPro" id="IPR001876">
    <property type="entry name" value="Znf_RanBP2"/>
</dbReference>
<evidence type="ECO:0000259" key="10">
    <source>
        <dbReference type="PROSITE" id="PS50102"/>
    </source>
</evidence>
<name>V8P2A3_OPHHA</name>
<feature type="domain" description="G-patch" evidence="11">
    <location>
        <begin position="896"/>
        <end position="942"/>
    </location>
</feature>
<dbReference type="InterPro" id="IPR035979">
    <property type="entry name" value="RBD_domain_sf"/>
</dbReference>
<dbReference type="InterPro" id="IPR012677">
    <property type="entry name" value="Nucleotide-bd_a/b_plait_sf"/>
</dbReference>
<dbReference type="CDD" id="cd12755">
    <property type="entry name" value="RRM2_RBM5"/>
    <property type="match status" value="1"/>
</dbReference>
<dbReference type="PROSITE" id="PS50102">
    <property type="entry name" value="RRM"/>
    <property type="match status" value="1"/>
</dbReference>
<dbReference type="PROSITE" id="PS50174">
    <property type="entry name" value="G_PATCH"/>
    <property type="match status" value="1"/>
</dbReference>
<evidence type="ECO:0000256" key="4">
    <source>
        <dbReference type="ARBA" id="ARBA00022771"/>
    </source>
</evidence>
<evidence type="ECO:0000256" key="1">
    <source>
        <dbReference type="ARBA" id="ARBA00004123"/>
    </source>
</evidence>
<dbReference type="SMART" id="SM00360">
    <property type="entry name" value="RRM"/>
    <property type="match status" value="1"/>
</dbReference>
<feature type="compositionally biased region" description="Basic and acidic residues" evidence="9">
    <location>
        <begin position="145"/>
        <end position="157"/>
    </location>
</feature>
<dbReference type="InterPro" id="IPR000467">
    <property type="entry name" value="G_patch_dom"/>
</dbReference>
<dbReference type="Proteomes" id="UP000018936">
    <property type="component" value="Unassembled WGS sequence"/>
</dbReference>
<comment type="subcellular location">
    <subcellularLocation>
        <location evidence="1">Nucleus</location>
    </subcellularLocation>
</comment>
<dbReference type="InterPro" id="IPR034993">
    <property type="entry name" value="RBM5_RRM2"/>
</dbReference>
<keyword evidence="7" id="KW-0539">Nucleus</keyword>
<feature type="region of interest" description="Disordered" evidence="9">
    <location>
        <begin position="209"/>
        <end position="363"/>
    </location>
</feature>
<dbReference type="FunFam" id="3.30.70.330:FF:000114">
    <property type="entry name" value="RNA-binding protein 10 isoform X1"/>
    <property type="match status" value="1"/>
</dbReference>
<dbReference type="Pfam" id="PF17780">
    <property type="entry name" value="OCRE"/>
    <property type="match status" value="2"/>
</dbReference>
<feature type="compositionally biased region" description="Low complexity" evidence="9">
    <location>
        <begin position="665"/>
        <end position="684"/>
    </location>
</feature>
<dbReference type="EMBL" id="AZIM01001016">
    <property type="protein sequence ID" value="ETE68430.1"/>
    <property type="molecule type" value="Genomic_DNA"/>
</dbReference>
<evidence type="ECO:0000256" key="5">
    <source>
        <dbReference type="ARBA" id="ARBA00022833"/>
    </source>
</evidence>
<feature type="region of interest" description="Disordered" evidence="9">
    <location>
        <begin position="622"/>
        <end position="696"/>
    </location>
</feature>
<dbReference type="InterPro" id="IPR041591">
    <property type="entry name" value="OCRE"/>
</dbReference>
<dbReference type="InterPro" id="IPR000504">
    <property type="entry name" value="RRM_dom"/>
</dbReference>
<dbReference type="GO" id="GO:0003723">
    <property type="term" value="F:RNA binding"/>
    <property type="evidence" value="ECO:0007669"/>
    <property type="project" value="UniProtKB-UniRule"/>
</dbReference>
<dbReference type="Pfam" id="PF00076">
    <property type="entry name" value="RRM_1"/>
    <property type="match status" value="1"/>
</dbReference>
<dbReference type="Pfam" id="PF00641">
    <property type="entry name" value="Zn_ribbon_RanBP"/>
    <property type="match status" value="1"/>
</dbReference>
<dbReference type="AlphaFoldDB" id="V8P2A3"/>
<comment type="caution">
    <text evidence="12">The sequence shown here is derived from an EMBL/GenBank/DDBJ whole genome shotgun (WGS) entry which is preliminary data.</text>
</comment>
<dbReference type="Pfam" id="PF01585">
    <property type="entry name" value="G-patch"/>
    <property type="match status" value="1"/>
</dbReference>
<reference evidence="12 13" key="1">
    <citation type="journal article" date="2013" name="Proc. Natl. Acad. Sci. U.S.A.">
        <title>The king cobra genome reveals dynamic gene evolution and adaptation in the snake venom system.</title>
        <authorList>
            <person name="Vonk F.J."/>
            <person name="Casewell N.R."/>
            <person name="Henkel C.V."/>
            <person name="Heimberg A.M."/>
            <person name="Jansen H.J."/>
            <person name="McCleary R.J."/>
            <person name="Kerkkamp H.M."/>
            <person name="Vos R.A."/>
            <person name="Guerreiro I."/>
            <person name="Calvete J.J."/>
            <person name="Wuster W."/>
            <person name="Woods A.E."/>
            <person name="Logan J.M."/>
            <person name="Harrison R.A."/>
            <person name="Castoe T.A."/>
            <person name="de Koning A.P."/>
            <person name="Pollock D.D."/>
            <person name="Yandell M."/>
            <person name="Calderon D."/>
            <person name="Renjifo C."/>
            <person name="Currier R.B."/>
            <person name="Salgado D."/>
            <person name="Pla D."/>
            <person name="Sanz L."/>
            <person name="Hyder A.S."/>
            <person name="Ribeiro J.M."/>
            <person name="Arntzen J.W."/>
            <person name="van den Thillart G.E."/>
            <person name="Boetzer M."/>
            <person name="Pirovano W."/>
            <person name="Dirks R.P."/>
            <person name="Spaink H.P."/>
            <person name="Duboule D."/>
            <person name="McGlinn E."/>
            <person name="Kini R.M."/>
            <person name="Richardson M.K."/>
        </authorList>
    </citation>
    <scope>NUCLEOTIDE SEQUENCE</scope>
    <source>
        <tissue evidence="12">Blood</tissue>
    </source>
</reference>
<accession>V8P2A3</accession>
<sequence>MSTFIYDPDTGNYFDPISGVYYDSNTQREIPMGREASPPPSSMRHYKSQERTSERDEPSSRDNRERRERHRNKSAKNEHQEDKFSAEDVFKKPLPPILKKEESTPPPKVVNPLIGLLGEYGGDSDNEEEEEEEPQPQPSRPVVQQEERPQKVESDEDKLTDWNKLACLLCRRQFPNKEVLIKHQQLSNLHKQNLEIHWKIKRSEQELAYLEKREREGKYKEKGNDRRERFEERESPERKRPKYFRNSDRIEDKRMGSDKRVSRTERSGRYGSIIDREDRDERDSRSRRRDSDYKRSSEERRNDRYDDYRDYDSRDYDGRDYDGRDYDSPERERERERRNSDKSEDGYHSDGDYGEHDYRNDINDEKESKTIMLRGLPITVTDYDIREIIESCEGPRPADVRLMKRKTGENINRIFLAQPSSSPGLKHFPKCCLYNFRRRLKCFRCGADKFDSEQEVPPGGPEAVQSVDYYCDTLILRNIAPHTVVESIMTALSPYASLAVNNIRLIKDKQTQQNRGFAFVQLSSAMDASQLLQILQCLQPPLKIDGKTIGVDFAKSARKDLLLPDGNRVSAFSVASTAIAAAQWSSTQPQSGEGGSVDFNYLQLGQDGYNQYTQDYQQFYQNQSGTSDTDTTTTSGGPSTAGTTTAAVVSQSPQLYNQQTTSADTPAQAAQPSTSSQVSSSSPTGIIPGTKYAIPDTSTYQYDESSGFYYDPVTGLYYDPNSQYYYNAVTQQYLYWDGEKETYMPAAEGTSYQQNNAPSAKEGKEKKEKPKSKTAQQIAKDMERWAKSLNKQKENFKNSFQPLNAREEERRESAAADAGFALFEKKQNMDIYRRSRLSEQELEALEMREREMKYRDRAAERREKYGIPEPPEPKRKKTFDAGTVNYEQPTKDGIDHSNIGNKMLQAMGWREGSGLGRKCQGITAPIEAQVRMRGAGLGAKGSSYGVSTADSYKDAVRKAMFARFTEME</sequence>
<evidence type="ECO:0000313" key="12">
    <source>
        <dbReference type="EMBL" id="ETE68430.1"/>
    </source>
</evidence>
<feature type="region of interest" description="Disordered" evidence="9">
    <location>
        <begin position="1"/>
        <end position="20"/>
    </location>
</feature>
<keyword evidence="2" id="KW-0479">Metal-binding</keyword>
<protein>
    <submittedName>
        <fullName evidence="12">RNA-binding protein 5-B</fullName>
    </submittedName>
</protein>
<evidence type="ECO:0000259" key="11">
    <source>
        <dbReference type="PROSITE" id="PS50174"/>
    </source>
</evidence>
<feature type="compositionally biased region" description="Low complexity" evidence="9">
    <location>
        <begin position="624"/>
        <end position="647"/>
    </location>
</feature>
<evidence type="ECO:0000256" key="7">
    <source>
        <dbReference type="ARBA" id="ARBA00023242"/>
    </source>
</evidence>
<dbReference type="SMART" id="SM00443">
    <property type="entry name" value="G_patch"/>
    <property type="match status" value="1"/>
</dbReference>
<feature type="region of interest" description="Disordered" evidence="9">
    <location>
        <begin position="748"/>
        <end position="775"/>
    </location>
</feature>
<dbReference type="SUPFAM" id="SSF54928">
    <property type="entry name" value="RNA-binding domain, RBD"/>
    <property type="match status" value="1"/>
</dbReference>
<dbReference type="PANTHER" id="PTHR13948">
    <property type="entry name" value="RNA-BINDING PROTEIN"/>
    <property type="match status" value="1"/>
</dbReference>
<feature type="compositionally biased region" description="Basic and acidic residues" evidence="9">
    <location>
        <begin position="75"/>
        <end position="91"/>
    </location>
</feature>
<keyword evidence="5" id="KW-0862">Zinc</keyword>
<evidence type="ECO:0000256" key="3">
    <source>
        <dbReference type="ARBA" id="ARBA00022737"/>
    </source>
</evidence>
<organism evidence="12 13">
    <name type="scientific">Ophiophagus hannah</name>
    <name type="common">King cobra</name>
    <name type="synonym">Naja hannah</name>
    <dbReference type="NCBI Taxonomy" id="8665"/>
    <lineage>
        <taxon>Eukaryota</taxon>
        <taxon>Metazoa</taxon>
        <taxon>Chordata</taxon>
        <taxon>Craniata</taxon>
        <taxon>Vertebrata</taxon>
        <taxon>Euteleostomi</taxon>
        <taxon>Lepidosauria</taxon>
        <taxon>Squamata</taxon>
        <taxon>Bifurcata</taxon>
        <taxon>Unidentata</taxon>
        <taxon>Episquamata</taxon>
        <taxon>Toxicofera</taxon>
        <taxon>Serpentes</taxon>
        <taxon>Colubroidea</taxon>
        <taxon>Elapidae</taxon>
        <taxon>Elapinae</taxon>
        <taxon>Ophiophagus</taxon>
    </lineage>
</organism>
<evidence type="ECO:0000256" key="2">
    <source>
        <dbReference type="ARBA" id="ARBA00022723"/>
    </source>
</evidence>
<dbReference type="GO" id="GO:0000398">
    <property type="term" value="P:mRNA splicing, via spliceosome"/>
    <property type="evidence" value="ECO:0007669"/>
    <property type="project" value="TreeGrafter"/>
</dbReference>
<keyword evidence="4" id="KW-0863">Zinc-finger</keyword>
<gene>
    <name evidence="12" type="primary">rbm5-b</name>
    <name evidence="12" type="ORF">L345_05775</name>
</gene>
<feature type="compositionally biased region" description="Basic and acidic residues" evidence="9">
    <location>
        <begin position="245"/>
        <end position="363"/>
    </location>
</feature>
<feature type="compositionally biased region" description="Basic and acidic residues" evidence="9">
    <location>
        <begin position="209"/>
        <end position="238"/>
    </location>
</feature>
<dbReference type="GO" id="GO:0008270">
    <property type="term" value="F:zinc ion binding"/>
    <property type="evidence" value="ECO:0007669"/>
    <property type="project" value="UniProtKB-KW"/>
</dbReference>
<feature type="region of interest" description="Disordered" evidence="9">
    <location>
        <begin position="25"/>
        <end position="157"/>
    </location>
</feature>